<keyword evidence="3" id="KW-1185">Reference proteome</keyword>
<dbReference type="Proteomes" id="UP000007753">
    <property type="component" value="Chromosome 1"/>
</dbReference>
<proteinExistence type="predicted"/>
<dbReference type="EMBL" id="AP010803">
    <property type="protein sequence ID" value="BAI94976.1"/>
    <property type="molecule type" value="Genomic_DNA"/>
</dbReference>
<reference evidence="2 3" key="1">
    <citation type="journal article" date="2010" name="J. Bacteriol.">
        <title>Complete genome sequence of the representative gamma-hexachlorocyclohexane-degrading bacterium Sphingobium japonicum UT26.</title>
        <authorList>
            <person name="Nagata Y."/>
            <person name="Ohtsubo Y."/>
            <person name="Endo R."/>
            <person name="Ichikawa N."/>
            <person name="Ankai A."/>
            <person name="Oguchi A."/>
            <person name="Fukui S."/>
            <person name="Fujita N."/>
            <person name="Tsuda M."/>
        </authorList>
    </citation>
    <scope>NUCLEOTIDE SEQUENCE [LARGE SCALE GENOMIC DNA]</scope>
    <source>
        <strain evidence="3">DSM 16413 / CCM 7287 / MTCC 6362 / UT26 / NBRC 101211 / UT26S</strain>
    </source>
</reference>
<feature type="region of interest" description="Disordered" evidence="1">
    <location>
        <begin position="53"/>
        <end position="76"/>
    </location>
</feature>
<organism evidence="2 3">
    <name type="scientific">Sphingobium indicum (strain DSM 16413 / CCM 7287 / MTCC 6362 / UT26 / NBRC 101211 / UT26S)</name>
    <name type="common">Sphingobium japonicum</name>
    <dbReference type="NCBI Taxonomy" id="452662"/>
    <lineage>
        <taxon>Bacteria</taxon>
        <taxon>Pseudomonadati</taxon>
        <taxon>Pseudomonadota</taxon>
        <taxon>Alphaproteobacteria</taxon>
        <taxon>Sphingomonadales</taxon>
        <taxon>Sphingomonadaceae</taxon>
        <taxon>Sphingobium</taxon>
    </lineage>
</organism>
<gene>
    <name evidence="2" type="ordered locus">SJA_C1-01420</name>
</gene>
<accession>D4YX94</accession>
<dbReference type="AlphaFoldDB" id="D4YX94"/>
<protein>
    <submittedName>
        <fullName evidence="2">Uncharacterized protein</fullName>
    </submittedName>
</protein>
<name>D4YX94_SPHIU</name>
<evidence type="ECO:0000313" key="2">
    <source>
        <dbReference type="EMBL" id="BAI94976.1"/>
    </source>
</evidence>
<evidence type="ECO:0000256" key="1">
    <source>
        <dbReference type="SAM" id="MobiDB-lite"/>
    </source>
</evidence>
<dbReference type="HOGENOM" id="CLU_2652606_0_0_5"/>
<evidence type="ECO:0000313" key="3">
    <source>
        <dbReference type="Proteomes" id="UP000007753"/>
    </source>
</evidence>
<dbReference type="STRING" id="452662.SJA_C1-01420"/>
<sequence length="76" mass="8515">MPVGACICPPIKSSRFLGGLNRLSDLMESDFCAGRIRSARRLPRRCKLQLWPGHASRNQRGRKPENGQVRRASSIP</sequence>
<dbReference type="KEGG" id="sjp:SJA_C1-01420"/>